<comment type="cofactor">
    <cofactor evidence="1">
        <name>(R)-lipoate</name>
        <dbReference type="ChEBI" id="CHEBI:83088"/>
    </cofactor>
</comment>
<dbReference type="Pfam" id="PF00364">
    <property type="entry name" value="Biotin_lipoyl"/>
    <property type="match status" value="2"/>
</dbReference>
<comment type="subunit">
    <text evidence="2">Forms a 24-polypeptide structural core with octahedral symmetry.</text>
</comment>
<protein>
    <submittedName>
        <fullName evidence="8">Dihydrolipoamide acetyltransferase</fullName>
    </submittedName>
</protein>
<evidence type="ECO:0000256" key="3">
    <source>
        <dbReference type="ARBA" id="ARBA00022679"/>
    </source>
</evidence>
<dbReference type="RefSeq" id="WP_341869574.1">
    <property type="nucleotide sequence ID" value="NZ_JAHTBI010000004.1"/>
</dbReference>
<dbReference type="PROSITE" id="PS00189">
    <property type="entry name" value="LIPOYL"/>
    <property type="match status" value="1"/>
</dbReference>
<feature type="region of interest" description="Disordered" evidence="6">
    <location>
        <begin position="83"/>
        <end position="116"/>
    </location>
</feature>
<feature type="domain" description="Lipoyl-binding" evidence="7">
    <location>
        <begin position="2"/>
        <end position="75"/>
    </location>
</feature>
<keyword evidence="9" id="KW-1185">Reference proteome</keyword>
<dbReference type="FunFam" id="2.40.50.100:FF:000009">
    <property type="entry name" value="Acetyltransferase component of pyruvate dehydrogenase complex"/>
    <property type="match status" value="1"/>
</dbReference>
<dbReference type="PROSITE" id="PS50968">
    <property type="entry name" value="BIOTINYL_LIPOYL"/>
    <property type="match status" value="1"/>
</dbReference>
<evidence type="ECO:0000313" key="8">
    <source>
        <dbReference type="EMBL" id="MBV6285768.1"/>
    </source>
</evidence>
<evidence type="ECO:0000256" key="2">
    <source>
        <dbReference type="ARBA" id="ARBA00011484"/>
    </source>
</evidence>
<reference evidence="8" key="2">
    <citation type="journal article" date="2023" name="Plant Pathol.">
        <title>Dismantling and reorganizing Pseudomonas marginalis sensu#lato.</title>
        <authorList>
            <person name="Sawada H."/>
            <person name="Fujikawa T."/>
            <person name="Satou M."/>
        </authorList>
    </citation>
    <scope>NUCLEOTIDE SEQUENCE</scope>
    <source>
        <strain evidence="8">MAFF 301350</strain>
    </source>
</reference>
<keyword evidence="3" id="KW-0808">Transferase</keyword>
<organism evidence="8 9">
    <name type="scientific">Pseudomonas aegrilactucae</name>
    <dbReference type="NCBI Taxonomy" id="2854028"/>
    <lineage>
        <taxon>Bacteria</taxon>
        <taxon>Pseudomonadati</taxon>
        <taxon>Pseudomonadota</taxon>
        <taxon>Gammaproteobacteria</taxon>
        <taxon>Pseudomonadales</taxon>
        <taxon>Pseudomonadaceae</taxon>
        <taxon>Pseudomonas</taxon>
    </lineage>
</organism>
<keyword evidence="5" id="KW-0012">Acyltransferase</keyword>
<evidence type="ECO:0000256" key="6">
    <source>
        <dbReference type="SAM" id="MobiDB-lite"/>
    </source>
</evidence>
<dbReference type="InterPro" id="IPR000089">
    <property type="entry name" value="Biotin_lipoyl"/>
</dbReference>
<dbReference type="GO" id="GO:0005737">
    <property type="term" value="C:cytoplasm"/>
    <property type="evidence" value="ECO:0007669"/>
    <property type="project" value="TreeGrafter"/>
</dbReference>
<dbReference type="Proteomes" id="UP001106592">
    <property type="component" value="Unassembled WGS sequence"/>
</dbReference>
<proteinExistence type="predicted"/>
<evidence type="ECO:0000256" key="5">
    <source>
        <dbReference type="ARBA" id="ARBA00023315"/>
    </source>
</evidence>
<dbReference type="SUPFAM" id="SSF51230">
    <property type="entry name" value="Single hybrid motif"/>
    <property type="match status" value="2"/>
</dbReference>
<evidence type="ECO:0000256" key="1">
    <source>
        <dbReference type="ARBA" id="ARBA00001938"/>
    </source>
</evidence>
<dbReference type="PANTHER" id="PTHR43178:SF2">
    <property type="entry name" value="DIHYDROLIPOYLLYSINE-RESIDUE ACETYLTRANSFERASE COMPONENT OF PYRUVATE DEHYDROGENASE COMPLEX"/>
    <property type="match status" value="1"/>
</dbReference>
<dbReference type="PANTHER" id="PTHR43178">
    <property type="entry name" value="DIHYDROLIPOAMIDE ACETYLTRANSFERASE COMPONENT OF PYRUVATE DEHYDROGENASE COMPLEX"/>
    <property type="match status" value="1"/>
</dbReference>
<accession>A0A9Q3AC92</accession>
<dbReference type="InterPro" id="IPR011053">
    <property type="entry name" value="Single_hybrid_motif"/>
</dbReference>
<dbReference type="InterPro" id="IPR003016">
    <property type="entry name" value="2-oxoA_DH_lipoyl-BS"/>
</dbReference>
<dbReference type="GO" id="GO:0006086">
    <property type="term" value="P:pyruvate decarboxylation to acetyl-CoA"/>
    <property type="evidence" value="ECO:0007669"/>
    <property type="project" value="TreeGrafter"/>
</dbReference>
<evidence type="ECO:0000256" key="4">
    <source>
        <dbReference type="ARBA" id="ARBA00022823"/>
    </source>
</evidence>
<dbReference type="GO" id="GO:0031405">
    <property type="term" value="F:lipoic acid binding"/>
    <property type="evidence" value="ECO:0007669"/>
    <property type="project" value="TreeGrafter"/>
</dbReference>
<feature type="non-terminal residue" evidence="8">
    <location>
        <position position="160"/>
    </location>
</feature>
<keyword evidence="4" id="KW-0450">Lipoyl</keyword>
<dbReference type="AlphaFoldDB" id="A0A9Q3AC92"/>
<gene>
    <name evidence="8" type="ORF">KUO17_01680</name>
</gene>
<dbReference type="Gene3D" id="2.40.50.100">
    <property type="match status" value="2"/>
</dbReference>
<comment type="caution">
    <text evidence="8">The sequence shown here is derived from an EMBL/GenBank/DDBJ whole genome shotgun (WGS) entry which is preliminary data.</text>
</comment>
<dbReference type="EMBL" id="JAHTBI010000004">
    <property type="protein sequence ID" value="MBV6285768.1"/>
    <property type="molecule type" value="Genomic_DNA"/>
</dbReference>
<evidence type="ECO:0000259" key="7">
    <source>
        <dbReference type="PROSITE" id="PS50968"/>
    </source>
</evidence>
<dbReference type="InterPro" id="IPR050743">
    <property type="entry name" value="2-oxoacid_DH_E2_comp"/>
</dbReference>
<dbReference type="GO" id="GO:0016407">
    <property type="term" value="F:acetyltransferase activity"/>
    <property type="evidence" value="ECO:0007669"/>
    <property type="project" value="TreeGrafter"/>
</dbReference>
<evidence type="ECO:0000313" key="9">
    <source>
        <dbReference type="Proteomes" id="UP001106592"/>
    </source>
</evidence>
<sequence length="160" mass="16206">MSELIRVPDIGSGEGEIIELFVKVGDRIEADQSLLTLESDKASMEIPAPKAGVITALKVKLGDRLKEGDELLELEVEGAAAAPEAPAAAAPAAEQKPAAAPAAEAAPAPAAAPAAATVQDIHVPDIGSSGKAKIIELLVKVGDTVEADQSLITLESDKAS</sequence>
<name>A0A9Q3AC92_9PSED</name>
<reference evidence="8" key="1">
    <citation type="journal article" date="2022" name="Int. J. Syst. Evol. Microbiol.">
        <title>Pseudomonas aegrilactucae sp. nov. and Pseudomonas morbosilactucae sp. nov., pathogens causing bacterial rot of lettuce in Japan.</title>
        <authorList>
            <person name="Sawada H."/>
            <person name="Fujikawa T."/>
            <person name="Satou M."/>
        </authorList>
    </citation>
    <scope>NUCLEOTIDE SEQUENCE</scope>
    <source>
        <strain evidence="8">MAFF 301350</strain>
    </source>
</reference>
<dbReference type="CDD" id="cd06849">
    <property type="entry name" value="lipoyl_domain"/>
    <property type="match status" value="2"/>
</dbReference>